<accession>A0ABV5KAK2</accession>
<dbReference type="GO" id="GO:0016746">
    <property type="term" value="F:acyltransferase activity"/>
    <property type="evidence" value="ECO:0007669"/>
    <property type="project" value="UniProtKB-KW"/>
</dbReference>
<dbReference type="SUPFAM" id="SSF55729">
    <property type="entry name" value="Acyl-CoA N-acyltransferases (Nat)"/>
    <property type="match status" value="1"/>
</dbReference>
<dbReference type="Pfam" id="PF00583">
    <property type="entry name" value="Acetyltransf_1"/>
    <property type="match status" value="1"/>
</dbReference>
<feature type="domain" description="ACT" evidence="2">
    <location>
        <begin position="4"/>
        <end position="84"/>
    </location>
</feature>
<dbReference type="InterPro" id="IPR002912">
    <property type="entry name" value="ACT_dom"/>
</dbReference>
<comment type="caution">
    <text evidence="3">The sequence shown here is derived from an EMBL/GenBank/DDBJ whole genome shotgun (WGS) entry which is preliminary data.</text>
</comment>
<evidence type="ECO:0000313" key="4">
    <source>
        <dbReference type="Proteomes" id="UP001589750"/>
    </source>
</evidence>
<keyword evidence="3" id="KW-0012">Acyltransferase</keyword>
<name>A0ABV5KAK2_9ACTN</name>
<evidence type="ECO:0000259" key="1">
    <source>
        <dbReference type="PROSITE" id="PS51186"/>
    </source>
</evidence>
<proteinExistence type="predicted"/>
<reference evidence="3 4" key="1">
    <citation type="submission" date="2024-09" db="EMBL/GenBank/DDBJ databases">
        <authorList>
            <person name="Sun Q."/>
            <person name="Mori K."/>
        </authorList>
    </citation>
    <scope>NUCLEOTIDE SEQUENCE [LARGE SCALE GENOMIC DNA]</scope>
    <source>
        <strain evidence="3 4">JCM 9626</strain>
    </source>
</reference>
<dbReference type="RefSeq" id="WP_140007720.1">
    <property type="nucleotide sequence ID" value="NZ_JBHMDG010000012.1"/>
</dbReference>
<evidence type="ECO:0000259" key="2">
    <source>
        <dbReference type="PROSITE" id="PS51671"/>
    </source>
</evidence>
<dbReference type="Proteomes" id="UP001589750">
    <property type="component" value="Unassembled WGS sequence"/>
</dbReference>
<sequence>MLWRVRATLPDRPGALAGLAQECGKAGANIVGFQVFPDVEQVTDELVLRTPDGWDAADLVDLVERAGADQVAASACSEAALVDQPTRYVAAARAVLAQPASFPDVVAALFDADVHPGDEAQDVMEMSVGDVQVQVRRAAPFTAVERARGAAMADLVSDVLGRDRPAFAPSGGRRMGSGAVPEYVVDGGRVTVLADGVAVGHAHVVPTAADPSVHTIDLEVDVSWQRRGIGTKLLGDAARLARGMGATEVVLTTAHDNRAVMPMVLAAGMRGRIRMAGETLTVRISVTELRPRGE</sequence>
<keyword evidence="4" id="KW-1185">Reference proteome</keyword>
<dbReference type="EC" id="2.3.1.-" evidence="3"/>
<dbReference type="EMBL" id="JBHMDG010000012">
    <property type="protein sequence ID" value="MFB9313686.1"/>
    <property type="molecule type" value="Genomic_DNA"/>
</dbReference>
<dbReference type="Pfam" id="PF01842">
    <property type="entry name" value="ACT"/>
    <property type="match status" value="1"/>
</dbReference>
<evidence type="ECO:0000313" key="3">
    <source>
        <dbReference type="EMBL" id="MFB9313686.1"/>
    </source>
</evidence>
<feature type="domain" description="N-acetyltransferase" evidence="1">
    <location>
        <begin position="133"/>
        <end position="293"/>
    </location>
</feature>
<dbReference type="PROSITE" id="PS51671">
    <property type="entry name" value="ACT"/>
    <property type="match status" value="1"/>
</dbReference>
<dbReference type="InterPro" id="IPR016181">
    <property type="entry name" value="Acyl_CoA_acyltransferase"/>
</dbReference>
<keyword evidence="3" id="KW-0808">Transferase</keyword>
<protein>
    <submittedName>
        <fullName evidence="3">GNAT family N-acetyltransferase</fullName>
        <ecNumber evidence="3">2.3.1.-</ecNumber>
    </submittedName>
</protein>
<gene>
    <name evidence="3" type="ORF">ACFFRI_11585</name>
</gene>
<dbReference type="InterPro" id="IPR000182">
    <property type="entry name" value="GNAT_dom"/>
</dbReference>
<dbReference type="Gene3D" id="3.40.630.30">
    <property type="match status" value="1"/>
</dbReference>
<dbReference type="PROSITE" id="PS51186">
    <property type="entry name" value="GNAT"/>
    <property type="match status" value="1"/>
</dbReference>
<organism evidence="3 4">
    <name type="scientific">Nocardioides plantarum</name>
    <dbReference type="NCBI Taxonomy" id="29299"/>
    <lineage>
        <taxon>Bacteria</taxon>
        <taxon>Bacillati</taxon>
        <taxon>Actinomycetota</taxon>
        <taxon>Actinomycetes</taxon>
        <taxon>Propionibacteriales</taxon>
        <taxon>Nocardioidaceae</taxon>
        <taxon>Nocardioides</taxon>
    </lineage>
</organism>
<dbReference type="CDD" id="cd04301">
    <property type="entry name" value="NAT_SF"/>
    <property type="match status" value="1"/>
</dbReference>